<dbReference type="AlphaFoldDB" id="A0AAV4RWQ5"/>
<evidence type="ECO:0000313" key="2">
    <source>
        <dbReference type="Proteomes" id="UP001054945"/>
    </source>
</evidence>
<name>A0AAV4RWQ5_CAEEX</name>
<comment type="caution">
    <text evidence="1">The sequence shown here is derived from an EMBL/GenBank/DDBJ whole genome shotgun (WGS) entry which is preliminary data.</text>
</comment>
<dbReference type="Proteomes" id="UP001054945">
    <property type="component" value="Unassembled WGS sequence"/>
</dbReference>
<proteinExistence type="predicted"/>
<sequence length="68" mass="8246">MLRFVMLVTRWRYIEVKVEVELHRFPNRQEWKSEDPGSNIVEVQVKFPGKNEPQRFRLDSAKEVSKKE</sequence>
<dbReference type="EMBL" id="BPLR01008729">
    <property type="protein sequence ID" value="GIY26768.1"/>
    <property type="molecule type" value="Genomic_DNA"/>
</dbReference>
<evidence type="ECO:0000313" key="1">
    <source>
        <dbReference type="EMBL" id="GIY26768.1"/>
    </source>
</evidence>
<organism evidence="1 2">
    <name type="scientific">Caerostris extrusa</name>
    <name type="common">Bark spider</name>
    <name type="synonym">Caerostris bankana</name>
    <dbReference type="NCBI Taxonomy" id="172846"/>
    <lineage>
        <taxon>Eukaryota</taxon>
        <taxon>Metazoa</taxon>
        <taxon>Ecdysozoa</taxon>
        <taxon>Arthropoda</taxon>
        <taxon>Chelicerata</taxon>
        <taxon>Arachnida</taxon>
        <taxon>Araneae</taxon>
        <taxon>Araneomorphae</taxon>
        <taxon>Entelegynae</taxon>
        <taxon>Araneoidea</taxon>
        <taxon>Araneidae</taxon>
        <taxon>Caerostris</taxon>
    </lineage>
</organism>
<accession>A0AAV4RWQ5</accession>
<keyword evidence="2" id="KW-1185">Reference proteome</keyword>
<reference evidence="1 2" key="1">
    <citation type="submission" date="2021-06" db="EMBL/GenBank/DDBJ databases">
        <title>Caerostris extrusa draft genome.</title>
        <authorList>
            <person name="Kono N."/>
            <person name="Arakawa K."/>
        </authorList>
    </citation>
    <scope>NUCLEOTIDE SEQUENCE [LARGE SCALE GENOMIC DNA]</scope>
</reference>
<protein>
    <submittedName>
        <fullName evidence="1">Uncharacterized protein</fullName>
    </submittedName>
</protein>
<gene>
    <name evidence="1" type="ORF">CEXT_342351</name>
</gene>